<dbReference type="Proteomes" id="UP001165080">
    <property type="component" value="Unassembled WGS sequence"/>
</dbReference>
<proteinExistence type="predicted"/>
<feature type="compositionally biased region" description="Low complexity" evidence="1">
    <location>
        <begin position="123"/>
        <end position="154"/>
    </location>
</feature>
<feature type="region of interest" description="Disordered" evidence="1">
    <location>
        <begin position="271"/>
        <end position="292"/>
    </location>
</feature>
<feature type="compositionally biased region" description="Acidic residues" evidence="1">
    <location>
        <begin position="272"/>
        <end position="290"/>
    </location>
</feature>
<dbReference type="EMBL" id="BRXU01000004">
    <property type="protein sequence ID" value="GLC50840.1"/>
    <property type="molecule type" value="Genomic_DNA"/>
</dbReference>
<feature type="compositionally biased region" description="Basic residues" evidence="1">
    <location>
        <begin position="52"/>
        <end position="63"/>
    </location>
</feature>
<gene>
    <name evidence="2" type="primary">PLEST011159</name>
    <name evidence="2" type="ORF">PLESTB_000437700</name>
</gene>
<feature type="compositionally biased region" description="Polar residues" evidence="1">
    <location>
        <begin position="96"/>
        <end position="112"/>
    </location>
</feature>
<feature type="compositionally biased region" description="Polar residues" evidence="1">
    <location>
        <begin position="1"/>
        <end position="24"/>
    </location>
</feature>
<feature type="region of interest" description="Disordered" evidence="1">
    <location>
        <begin position="435"/>
        <end position="464"/>
    </location>
</feature>
<sequence>MQQKVASLSQRSCQHPSSPLSRQPASGRAAIPQQSRAFRRGAPGAPGLRPPSRPHHKPQHPHKSTPPAPDLSSCTLGRRPDVFNGDAARLPPFLPNLQTPTITTARPNAADSTPSRPGPANPSPSSSPSASPSAGGPAPNPATTPAAPSVGASPPSQPTPASPHEAPAAPAPAPVVVLVDAWCAQLRHLHLAAQRLHRDMDAALRDLDSTDLNLATRPDLRQAERLHKVLSAHLSLRPSAAAAAAAPGGGAGSLRRNHRDVALMAAAVAANDDAEGDGDEAEEGEWDGEGVQEVGGGDGGLRALLRRVEAAAAQLAVIGERHEAGAYAALRRFYFSPDEPLRAISLRCEQYRRQLERAVEACGADSPQVAALLEEIASALSSRTVIAFLELYDWSRAGGGEEEEPLPQLQPQAAAAAAAAAAALAALTAAEAGTAQRGGAPGMSAEAGGAEHGPGGGGEGGGGGRVGRLAASAAADYWAVQELRQELEVVRRAAEAGGVALGALLRLADSVPPPEEEERGAEG</sequence>
<feature type="region of interest" description="Disordered" evidence="1">
    <location>
        <begin position="1"/>
        <end position="169"/>
    </location>
</feature>
<evidence type="ECO:0000256" key="1">
    <source>
        <dbReference type="SAM" id="MobiDB-lite"/>
    </source>
</evidence>
<feature type="compositionally biased region" description="Gly residues" evidence="1">
    <location>
        <begin position="450"/>
        <end position="464"/>
    </location>
</feature>
<accession>A0A9W6BFH9</accession>
<evidence type="ECO:0000313" key="3">
    <source>
        <dbReference type="Proteomes" id="UP001165080"/>
    </source>
</evidence>
<evidence type="ECO:0000313" key="2">
    <source>
        <dbReference type="EMBL" id="GLC50840.1"/>
    </source>
</evidence>
<protein>
    <submittedName>
        <fullName evidence="2">Uncharacterized protein</fullName>
    </submittedName>
</protein>
<name>A0A9W6BFH9_9CHLO</name>
<reference evidence="2 3" key="1">
    <citation type="journal article" date="2023" name="Commun. Biol.">
        <title>Reorganization of the ancestral sex-determining regions during the evolution of trioecy in Pleodorina starrii.</title>
        <authorList>
            <person name="Takahashi K."/>
            <person name="Suzuki S."/>
            <person name="Kawai-Toyooka H."/>
            <person name="Yamamoto K."/>
            <person name="Hamaji T."/>
            <person name="Ootsuki R."/>
            <person name="Yamaguchi H."/>
            <person name="Kawachi M."/>
            <person name="Higashiyama T."/>
            <person name="Nozaki H."/>
        </authorList>
    </citation>
    <scope>NUCLEOTIDE SEQUENCE [LARGE SCALE GENOMIC DNA]</scope>
    <source>
        <strain evidence="2 3">NIES-4479</strain>
    </source>
</reference>
<organism evidence="2 3">
    <name type="scientific">Pleodorina starrii</name>
    <dbReference type="NCBI Taxonomy" id="330485"/>
    <lineage>
        <taxon>Eukaryota</taxon>
        <taxon>Viridiplantae</taxon>
        <taxon>Chlorophyta</taxon>
        <taxon>core chlorophytes</taxon>
        <taxon>Chlorophyceae</taxon>
        <taxon>CS clade</taxon>
        <taxon>Chlamydomonadales</taxon>
        <taxon>Volvocaceae</taxon>
        <taxon>Pleodorina</taxon>
    </lineage>
</organism>
<dbReference type="AlphaFoldDB" id="A0A9W6BFH9"/>
<keyword evidence="3" id="KW-1185">Reference proteome</keyword>
<comment type="caution">
    <text evidence="2">The sequence shown here is derived from an EMBL/GenBank/DDBJ whole genome shotgun (WGS) entry which is preliminary data.</text>
</comment>